<feature type="signal peptide" evidence="1">
    <location>
        <begin position="1"/>
        <end position="26"/>
    </location>
</feature>
<reference evidence="2 3" key="1">
    <citation type="submission" date="2017-07" db="EMBL/GenBank/DDBJ databases">
        <authorList>
            <person name="Sun Z.S."/>
            <person name="Albrecht U."/>
            <person name="Echele G."/>
            <person name="Lee C.C."/>
        </authorList>
    </citation>
    <scope>NUCLEOTIDE SEQUENCE [LARGE SCALE GENOMIC DNA]</scope>
    <source>
        <strain evidence="2 3">AR3</strain>
    </source>
</reference>
<dbReference type="CDD" id="cd02947">
    <property type="entry name" value="TRX_family"/>
    <property type="match status" value="1"/>
</dbReference>
<dbReference type="SUPFAM" id="SSF52833">
    <property type="entry name" value="Thioredoxin-like"/>
    <property type="match status" value="1"/>
</dbReference>
<dbReference type="EMBL" id="FZRA01000001">
    <property type="protein sequence ID" value="SNU06150.1"/>
    <property type="molecule type" value="Genomic_DNA"/>
</dbReference>
<keyword evidence="1" id="KW-0732">Signal</keyword>
<gene>
    <name evidence="2" type="ORF">SAMN05216470_0195</name>
</gene>
<name>A0A239R6V8_STREI</name>
<dbReference type="RefSeq" id="WP_094140012.1">
    <property type="nucleotide sequence ID" value="NZ_FZRA01000001.1"/>
</dbReference>
<feature type="chain" id="PRO_5013054397" evidence="1">
    <location>
        <begin position="27"/>
        <end position="333"/>
    </location>
</feature>
<protein>
    <submittedName>
        <fullName evidence="2">Bacteriocin transport accessory protein, putative</fullName>
    </submittedName>
</protein>
<dbReference type="Gene3D" id="3.40.30.10">
    <property type="entry name" value="Glutaredoxin"/>
    <property type="match status" value="1"/>
</dbReference>
<evidence type="ECO:0000313" key="3">
    <source>
        <dbReference type="Proteomes" id="UP000214649"/>
    </source>
</evidence>
<evidence type="ECO:0000256" key="1">
    <source>
        <dbReference type="SAM" id="SignalP"/>
    </source>
</evidence>
<organism evidence="2 3">
    <name type="scientific">Streptococcus equinus</name>
    <name type="common">Streptococcus bovis</name>
    <dbReference type="NCBI Taxonomy" id="1335"/>
    <lineage>
        <taxon>Bacteria</taxon>
        <taxon>Bacillati</taxon>
        <taxon>Bacillota</taxon>
        <taxon>Bacilli</taxon>
        <taxon>Lactobacillales</taxon>
        <taxon>Streptococcaceae</taxon>
        <taxon>Streptococcus</taxon>
    </lineage>
</organism>
<dbReference type="InterPro" id="IPR046698">
    <property type="entry name" value="PedC-like"/>
</dbReference>
<dbReference type="Pfam" id="PF20207">
    <property type="entry name" value="DUF6568"/>
    <property type="match status" value="1"/>
</dbReference>
<dbReference type="AlphaFoldDB" id="A0A239R6V8"/>
<accession>A0A239R6V8</accession>
<dbReference type="InterPro" id="IPR036249">
    <property type="entry name" value="Thioredoxin-like_sf"/>
</dbReference>
<dbReference type="Proteomes" id="UP000214649">
    <property type="component" value="Unassembled WGS sequence"/>
</dbReference>
<sequence>MKKSVLKTTILLSAAVLSMATVSVFADEEVVSTTDVTEVVDNTVENVVTDIIEPSNDIPESQSEKADEILSSEVIENSEVTTESIEVMKTTAATSDEAEEAEVTIPQYEENVADFNQVPMTDVYSMFTEDDKEHVIYFGRPTCYYCRQFSPDLKDFNTLMNNRLEYYNTDSQDFDEAAVEFVFGTIGIPGTPTIIHLQNGQIVSAWIGGGISGQELYDYLFTGKIPAAMAVTMPEQSSEDDTEMIAFEVEETKTDSNIQNVIFSPQDDVKTAEKASIFPESSQDFSKKEIKTNNSNTLPKLGIKTNNFSVYGLLISLLGIILLKFSKGKINEE</sequence>
<proteinExistence type="predicted"/>
<evidence type="ECO:0000313" key="2">
    <source>
        <dbReference type="EMBL" id="SNU06150.1"/>
    </source>
</evidence>